<evidence type="ECO:0000256" key="2">
    <source>
        <dbReference type="SAM" id="SignalP"/>
    </source>
</evidence>
<protein>
    <submittedName>
        <fullName evidence="3">Uncharacterized protein</fullName>
    </submittedName>
</protein>
<name>A0A8H4JZX1_9HYPO</name>
<keyword evidence="2" id="KW-0732">Signal</keyword>
<dbReference type="OrthoDB" id="5106710at2759"/>
<accession>A0A8H4JZX1</accession>
<evidence type="ECO:0000313" key="3">
    <source>
        <dbReference type="EMBL" id="KAF4440108.1"/>
    </source>
</evidence>
<feature type="region of interest" description="Disordered" evidence="1">
    <location>
        <begin position="282"/>
        <end position="322"/>
    </location>
</feature>
<dbReference type="EMBL" id="JAADJF010000080">
    <property type="protein sequence ID" value="KAF4440108.1"/>
    <property type="molecule type" value="Genomic_DNA"/>
</dbReference>
<feature type="region of interest" description="Disordered" evidence="1">
    <location>
        <begin position="184"/>
        <end position="220"/>
    </location>
</feature>
<feature type="compositionally biased region" description="Polar residues" evidence="1">
    <location>
        <begin position="449"/>
        <end position="460"/>
    </location>
</feature>
<organism evidence="3 4">
    <name type="scientific">Fusarium acutatum</name>
    <dbReference type="NCBI Taxonomy" id="78861"/>
    <lineage>
        <taxon>Eukaryota</taxon>
        <taxon>Fungi</taxon>
        <taxon>Dikarya</taxon>
        <taxon>Ascomycota</taxon>
        <taxon>Pezizomycotina</taxon>
        <taxon>Sordariomycetes</taxon>
        <taxon>Hypocreomycetidae</taxon>
        <taxon>Hypocreales</taxon>
        <taxon>Nectriaceae</taxon>
        <taxon>Fusarium</taxon>
        <taxon>Fusarium fujikuroi species complex</taxon>
    </lineage>
</organism>
<gene>
    <name evidence="3" type="ORF">FACUT_3631</name>
</gene>
<feature type="region of interest" description="Disordered" evidence="1">
    <location>
        <begin position="512"/>
        <end position="538"/>
    </location>
</feature>
<evidence type="ECO:0000256" key="1">
    <source>
        <dbReference type="SAM" id="MobiDB-lite"/>
    </source>
</evidence>
<evidence type="ECO:0000313" key="4">
    <source>
        <dbReference type="Proteomes" id="UP000536711"/>
    </source>
</evidence>
<feature type="compositionally biased region" description="Polar residues" evidence="1">
    <location>
        <begin position="304"/>
        <end position="322"/>
    </location>
</feature>
<comment type="caution">
    <text evidence="3">The sequence shown here is derived from an EMBL/GenBank/DDBJ whole genome shotgun (WGS) entry which is preliminary data.</text>
</comment>
<proteinExistence type="predicted"/>
<dbReference type="AlphaFoldDB" id="A0A8H4JZX1"/>
<feature type="region of interest" description="Disordered" evidence="1">
    <location>
        <begin position="449"/>
        <end position="485"/>
    </location>
</feature>
<dbReference type="Proteomes" id="UP000536711">
    <property type="component" value="Unassembled WGS sequence"/>
</dbReference>
<sequence>MSFLARLTLVVLWALAVCAQETVTVTETSTVTDTVTSCPSAGLRFYPRAGATVTECALSCYTTVSQCTSIQYLGTSSGIELQTGSSVILSESETLTNVISLPTVSIPPTSIFANSSASYTSILENSSVVSQPDVSIGSSALAGGTSSELESTVYAYSTSTATLEVTSEIVSNLETMPTFVPSVDSSALAPGTTQFPQGEESTTLSEGTTEQISESAPSDIGSVVTEGLSTETYVPQQGSSILSEDTGASTIPEGVSTTTLKSVITSQVTLAESISTVYTASDEASTSEEVTEVIETSSPAGEASTETGQSPASTEDVSSEATIPTAASTAAGVSTLKTEAEISTTTPCTSTKHTHIYDNTTIIHSTADQSVGSSALAGSFTSASSLASEYTSATSEVIEQTTAPGAETSEGQAGVSTSEYLESTTETDVGVQTTLPTEFIPIESTAAQTDSEIATPSQPIETPVPSAEPTGPQGYDFGPSPNDGWPTPTASFASTADAAIGFITLLTTSKVTEESSTTAGVKEPKYEPPAYEPPSYREPGYVRKRWGFQW</sequence>
<feature type="compositionally biased region" description="Low complexity" evidence="1">
    <location>
        <begin position="198"/>
        <end position="210"/>
    </location>
</feature>
<feature type="chain" id="PRO_5034016931" evidence="2">
    <location>
        <begin position="20"/>
        <end position="550"/>
    </location>
</feature>
<reference evidence="3 4" key="1">
    <citation type="submission" date="2020-01" db="EMBL/GenBank/DDBJ databases">
        <title>Identification and distribution of gene clusters putatively required for synthesis of sphingolipid metabolism inhibitors in phylogenetically diverse species of the filamentous fungus Fusarium.</title>
        <authorList>
            <person name="Kim H.-S."/>
            <person name="Busman M."/>
            <person name="Brown D.W."/>
            <person name="Divon H."/>
            <person name="Uhlig S."/>
            <person name="Proctor R.H."/>
        </authorList>
    </citation>
    <scope>NUCLEOTIDE SEQUENCE [LARGE SCALE GENOMIC DNA]</scope>
    <source>
        <strain evidence="3 4">NRRL 13308</strain>
    </source>
</reference>
<feature type="signal peptide" evidence="2">
    <location>
        <begin position="1"/>
        <end position="19"/>
    </location>
</feature>
<keyword evidence="4" id="KW-1185">Reference proteome</keyword>